<comment type="caution">
    <text evidence="2">The sequence shown here is derived from an EMBL/GenBank/DDBJ whole genome shotgun (WGS) entry which is preliminary data.</text>
</comment>
<reference evidence="2" key="1">
    <citation type="submission" date="2021-02" db="EMBL/GenBank/DDBJ databases">
        <authorList>
            <person name="Nowell W R."/>
        </authorList>
    </citation>
    <scope>NUCLEOTIDE SEQUENCE</scope>
</reference>
<sequence length="545" mass="61789">MSRGTVQRRAALKKVIERDSSIGDRTSDDEANRRRLCYQLIQKEKQKNVLSRNDTQKINNQLDMLREILFNQHDINDLMKRSNRSDKPSAKNDILHNEKSHLTKKAKVLPTRNMHPSDIIDSNQSDEDNLSVHSVEEDVMENEPVRESRLIRKDIQQHPMARSSSLYSESRHRSNGGCGGGGGGGVRTLNSVSFMSDRSKNEGKSNGTESHVNPSADKLKKLLDRLSLELNDLELRTGFKSNANVQSSHTCSTALATALITLTGHVKQCVPNSKRSQEVNHLKDQLSVVIKNQLDFQKKIENQMITLQTMMQTICQLINTEIAANKKCQDKFSLKKNFRDQTDFEGVESRQNWPNKEEKSDTNHTMNEILKLTRRMSNGEYHLLFLQGTPIDADLYQQYANSSIMNRHSAYFEASDASRKPPRPTSSMSASEINVHEISKQAQQHKNIDQESRSSMISPIEIPPSYDMFELGLANRNSLVNRSRNEIDGLGVGSTTVPSSSINETLLEKILHERLRLVQQMSDLSKQHEMTQEELANLEAKAIQT</sequence>
<dbReference type="Proteomes" id="UP000663825">
    <property type="component" value="Unassembled WGS sequence"/>
</dbReference>
<gene>
    <name evidence="2" type="ORF">TIS948_LOCUS3892</name>
</gene>
<organism evidence="2 3">
    <name type="scientific">Rotaria socialis</name>
    <dbReference type="NCBI Taxonomy" id="392032"/>
    <lineage>
        <taxon>Eukaryota</taxon>
        <taxon>Metazoa</taxon>
        <taxon>Spiralia</taxon>
        <taxon>Gnathifera</taxon>
        <taxon>Rotifera</taxon>
        <taxon>Eurotatoria</taxon>
        <taxon>Bdelloidea</taxon>
        <taxon>Philodinida</taxon>
        <taxon>Philodinidae</taxon>
        <taxon>Rotaria</taxon>
    </lineage>
</organism>
<name>A0A817LZY8_9BILA</name>
<evidence type="ECO:0000313" key="3">
    <source>
        <dbReference type="Proteomes" id="UP000663825"/>
    </source>
</evidence>
<dbReference type="OrthoDB" id="10047551at2759"/>
<feature type="compositionally biased region" description="Polar residues" evidence="1">
    <location>
        <begin position="204"/>
        <end position="213"/>
    </location>
</feature>
<evidence type="ECO:0000313" key="2">
    <source>
        <dbReference type="EMBL" id="CAF3048551.1"/>
    </source>
</evidence>
<dbReference type="EMBL" id="CAJNXB010000400">
    <property type="protein sequence ID" value="CAF3048551.1"/>
    <property type="molecule type" value="Genomic_DNA"/>
</dbReference>
<proteinExistence type="predicted"/>
<evidence type="ECO:0000256" key="1">
    <source>
        <dbReference type="SAM" id="MobiDB-lite"/>
    </source>
</evidence>
<accession>A0A817LZY8</accession>
<feature type="region of interest" description="Disordered" evidence="1">
    <location>
        <begin position="157"/>
        <end position="216"/>
    </location>
</feature>
<feature type="compositionally biased region" description="Gly residues" evidence="1">
    <location>
        <begin position="176"/>
        <end position="186"/>
    </location>
</feature>
<protein>
    <submittedName>
        <fullName evidence="2">Uncharacterized protein</fullName>
    </submittedName>
</protein>
<dbReference type="AlphaFoldDB" id="A0A817LZY8"/>